<dbReference type="OrthoDB" id="1904319at2759"/>
<comment type="caution">
    <text evidence="2">The sequence shown here is derived from an EMBL/GenBank/DDBJ whole genome shotgun (WGS) entry which is preliminary data.</text>
</comment>
<protein>
    <submittedName>
        <fullName evidence="2">Mudr family transposase</fullName>
    </submittedName>
</protein>
<feature type="domain" description="Transposase MuDR plant" evidence="1">
    <location>
        <begin position="2"/>
        <end position="55"/>
    </location>
</feature>
<dbReference type="Pfam" id="PF03108">
    <property type="entry name" value="DBD_Tnp_Mut"/>
    <property type="match status" value="1"/>
</dbReference>
<gene>
    <name evidence="2" type="ORF">FRX31_019069</name>
</gene>
<organism evidence="2 3">
    <name type="scientific">Thalictrum thalictroides</name>
    <name type="common">Rue-anemone</name>
    <name type="synonym">Anemone thalictroides</name>
    <dbReference type="NCBI Taxonomy" id="46969"/>
    <lineage>
        <taxon>Eukaryota</taxon>
        <taxon>Viridiplantae</taxon>
        <taxon>Streptophyta</taxon>
        <taxon>Embryophyta</taxon>
        <taxon>Tracheophyta</taxon>
        <taxon>Spermatophyta</taxon>
        <taxon>Magnoliopsida</taxon>
        <taxon>Ranunculales</taxon>
        <taxon>Ranunculaceae</taxon>
        <taxon>Thalictroideae</taxon>
        <taxon>Thalictrum</taxon>
    </lineage>
</organism>
<evidence type="ECO:0000259" key="1">
    <source>
        <dbReference type="Pfam" id="PF03108"/>
    </source>
</evidence>
<accession>A0A7J6W1V3</accession>
<evidence type="ECO:0000313" key="2">
    <source>
        <dbReference type="EMBL" id="KAF5191344.1"/>
    </source>
</evidence>
<dbReference type="Proteomes" id="UP000554482">
    <property type="component" value="Unassembled WGS sequence"/>
</dbReference>
<evidence type="ECO:0000313" key="3">
    <source>
        <dbReference type="Proteomes" id="UP000554482"/>
    </source>
</evidence>
<dbReference type="PANTHER" id="PTHR31973">
    <property type="entry name" value="POLYPROTEIN, PUTATIVE-RELATED"/>
    <property type="match status" value="1"/>
</dbReference>
<sequence length="170" mass="20563">MRWDDIHKCREWMAELAIERHFEIKLNKNESYRYSGKCKAEGCPWRFYIRRVPHSITMQCNVVEGEHNCCFDKQKETNKMAKASWIAKVIEKKMRMHYRSFRTRDVMSIIWRKHQLRIKYWQAWKAKGLALEMVHGNYEESYAKVAEFCRQILKVNPGSIAAYSRDETYK</sequence>
<feature type="non-terminal residue" evidence="2">
    <location>
        <position position="170"/>
    </location>
</feature>
<proteinExistence type="predicted"/>
<dbReference type="EMBL" id="JABWDY010022913">
    <property type="protein sequence ID" value="KAF5191344.1"/>
    <property type="molecule type" value="Genomic_DNA"/>
</dbReference>
<dbReference type="PANTHER" id="PTHR31973:SF187">
    <property type="entry name" value="MUTATOR TRANSPOSASE MUDRA PROTEIN"/>
    <property type="match status" value="1"/>
</dbReference>
<reference evidence="2 3" key="1">
    <citation type="submission" date="2020-06" db="EMBL/GenBank/DDBJ databases">
        <title>Transcriptomic and genomic resources for Thalictrum thalictroides and T. hernandezii: Facilitating candidate gene discovery in an emerging model plant lineage.</title>
        <authorList>
            <person name="Arias T."/>
            <person name="Riano-Pachon D.M."/>
            <person name="Di Stilio V.S."/>
        </authorList>
    </citation>
    <scope>NUCLEOTIDE SEQUENCE [LARGE SCALE GENOMIC DNA]</scope>
    <source>
        <strain evidence="3">cv. WT478/WT964</strain>
        <tissue evidence="2">Leaves</tissue>
    </source>
</reference>
<dbReference type="InterPro" id="IPR004332">
    <property type="entry name" value="Transposase_MuDR"/>
</dbReference>
<name>A0A7J6W1V3_THATH</name>
<keyword evidence="3" id="KW-1185">Reference proteome</keyword>
<dbReference type="AlphaFoldDB" id="A0A7J6W1V3"/>